<evidence type="ECO:0000256" key="6">
    <source>
        <dbReference type="ARBA" id="ARBA00022786"/>
    </source>
</evidence>
<evidence type="ECO:0000313" key="12">
    <source>
        <dbReference type="Proteomes" id="UP000245699"/>
    </source>
</evidence>
<evidence type="ECO:0000256" key="5">
    <source>
        <dbReference type="ARBA" id="ARBA00022771"/>
    </source>
</evidence>
<sequence length="618" mass="69396">MIDSSPDPQIGCSENSGHIRSHQNLLAIDTENTFSRSQIPSNRNKKIIRYFCYTCQKEIQADRPRLVRCPKCNGEYFIETDNLDVNEMSQPMSRLSFTDSPGYTLNKDILQEALHNLHVDMANNEEFRFNNDSSENHDNSQSGLQDGPNGFMGDNNFNIEPVVLFNQLKRRFLQRLSELTDATANIIGNNMQMVSNYRQNIFSESQNQSEGQHSSTNTEVSTESRNREGNVNDGEASPTIYNLSQNQNDLFDTASVQMNPDTQSESIFSLDFLRHFENYRDYLPRQIDLGSLSSFTNDFISQGEELVANYMRNRSRSLMEADLDFEVDLEHYQATELGLINQTSFQENSSQNHSPNDISEGQNQRDSNSWFINPDENGPLNFSGILSSLFNQTSNDLADINTTLQNHRILSSSGQIGDYILGNRTLEEIISQFIQQSHSENGPASKEAIDLLKRKVIDEPSLESLKECSVCLDGYEIGDFGTELPCQHVFHEDCIIEWLNLSSTCPVCRSSIQKNVGSQNIETPIIEELLPDSIPVPLPAPPTDLNSGYVELDGIDLGEPERCLPETSREENIESFPILEESESVTGNVVGSVESLESGEEAAELARLPGGFPNISEE</sequence>
<comment type="catalytic activity">
    <reaction evidence="1">
        <text>S-ubiquitinyl-[E2 ubiquitin-conjugating enzyme]-L-cysteine + [acceptor protein]-L-lysine = [E2 ubiquitin-conjugating enzyme]-L-cysteine + N(6)-ubiquitinyl-[acceptor protein]-L-lysine.</text>
        <dbReference type="EC" id="2.3.2.27"/>
    </reaction>
</comment>
<dbReference type="GO" id="GO:0005634">
    <property type="term" value="C:nucleus"/>
    <property type="evidence" value="ECO:0007669"/>
    <property type="project" value="TreeGrafter"/>
</dbReference>
<dbReference type="OrthoDB" id="8062037at2759"/>
<dbReference type="Pfam" id="PF13639">
    <property type="entry name" value="zf-RING_2"/>
    <property type="match status" value="1"/>
</dbReference>
<gene>
    <name evidence="11" type="ORF">BB559_003460</name>
</gene>
<keyword evidence="5 8" id="KW-0863">Zinc-finger</keyword>
<feature type="region of interest" description="Disordered" evidence="9">
    <location>
        <begin position="204"/>
        <end position="241"/>
    </location>
</feature>
<comment type="caution">
    <text evidence="11">The sequence shown here is derived from an EMBL/GenBank/DDBJ whole genome shotgun (WGS) entry which is preliminary data.</text>
</comment>
<evidence type="ECO:0000256" key="8">
    <source>
        <dbReference type="PROSITE-ProRule" id="PRU00175"/>
    </source>
</evidence>
<evidence type="ECO:0000256" key="3">
    <source>
        <dbReference type="ARBA" id="ARBA00022679"/>
    </source>
</evidence>
<organism evidence="11 12">
    <name type="scientific">Furculomyces boomerangus</name>
    <dbReference type="NCBI Taxonomy" id="61424"/>
    <lineage>
        <taxon>Eukaryota</taxon>
        <taxon>Fungi</taxon>
        <taxon>Fungi incertae sedis</taxon>
        <taxon>Zoopagomycota</taxon>
        <taxon>Kickxellomycotina</taxon>
        <taxon>Harpellomycetes</taxon>
        <taxon>Harpellales</taxon>
        <taxon>Harpellaceae</taxon>
        <taxon>Furculomyces</taxon>
    </lineage>
</organism>
<keyword evidence="4" id="KW-0479">Metal-binding</keyword>
<dbReference type="GO" id="GO:0008270">
    <property type="term" value="F:zinc ion binding"/>
    <property type="evidence" value="ECO:0007669"/>
    <property type="project" value="UniProtKB-KW"/>
</dbReference>
<keyword evidence="3" id="KW-0808">Transferase</keyword>
<keyword evidence="12" id="KW-1185">Reference proteome</keyword>
<feature type="compositionally biased region" description="Polar residues" evidence="9">
    <location>
        <begin position="345"/>
        <end position="371"/>
    </location>
</feature>
<dbReference type="AlphaFoldDB" id="A0A2T9YL51"/>
<dbReference type="InterPro" id="IPR001841">
    <property type="entry name" value="Znf_RING"/>
</dbReference>
<keyword evidence="7" id="KW-0862">Zinc</keyword>
<dbReference type="PROSITE" id="PS50089">
    <property type="entry name" value="ZF_RING_2"/>
    <property type="match status" value="1"/>
</dbReference>
<dbReference type="GO" id="GO:0006511">
    <property type="term" value="P:ubiquitin-dependent protein catabolic process"/>
    <property type="evidence" value="ECO:0007669"/>
    <property type="project" value="TreeGrafter"/>
</dbReference>
<name>A0A2T9YL51_9FUNG</name>
<accession>A0A2T9YL51</accession>
<dbReference type="FunFam" id="3.30.40.10:FF:000127">
    <property type="entry name" value="E3 ubiquitin-protein ligase RNF181"/>
    <property type="match status" value="1"/>
</dbReference>
<feature type="compositionally biased region" description="Basic and acidic residues" evidence="9">
    <location>
        <begin position="129"/>
        <end position="138"/>
    </location>
</feature>
<evidence type="ECO:0000256" key="1">
    <source>
        <dbReference type="ARBA" id="ARBA00000900"/>
    </source>
</evidence>
<evidence type="ECO:0000256" key="9">
    <source>
        <dbReference type="SAM" id="MobiDB-lite"/>
    </source>
</evidence>
<dbReference type="CDD" id="cd16454">
    <property type="entry name" value="RING-H2_PA-TM-RING"/>
    <property type="match status" value="1"/>
</dbReference>
<proteinExistence type="predicted"/>
<evidence type="ECO:0000313" key="11">
    <source>
        <dbReference type="EMBL" id="PVU93061.1"/>
    </source>
</evidence>
<evidence type="ECO:0000256" key="4">
    <source>
        <dbReference type="ARBA" id="ARBA00022723"/>
    </source>
</evidence>
<dbReference type="InterPro" id="IPR013083">
    <property type="entry name" value="Znf_RING/FYVE/PHD"/>
</dbReference>
<dbReference type="PANTHER" id="PTHR45931:SF3">
    <property type="entry name" value="RING ZINC FINGER-CONTAINING PROTEIN"/>
    <property type="match status" value="1"/>
</dbReference>
<evidence type="ECO:0000256" key="2">
    <source>
        <dbReference type="ARBA" id="ARBA00012483"/>
    </source>
</evidence>
<reference evidence="11 12" key="1">
    <citation type="journal article" date="2018" name="MBio">
        <title>Comparative Genomics Reveals the Core Gene Toolbox for the Fungus-Insect Symbiosis.</title>
        <authorList>
            <person name="Wang Y."/>
            <person name="Stata M."/>
            <person name="Wang W."/>
            <person name="Stajich J.E."/>
            <person name="White M.M."/>
            <person name="Moncalvo J.M."/>
        </authorList>
    </citation>
    <scope>NUCLEOTIDE SEQUENCE [LARGE SCALE GENOMIC DNA]</scope>
    <source>
        <strain evidence="11 12">AUS-77-4</strain>
    </source>
</reference>
<dbReference type="PANTHER" id="PTHR45931">
    <property type="entry name" value="SI:CH211-59O9.10"/>
    <property type="match status" value="1"/>
</dbReference>
<dbReference type="InterPro" id="IPR051834">
    <property type="entry name" value="RING_finger_E3_ligase"/>
</dbReference>
<dbReference type="EC" id="2.3.2.27" evidence="2"/>
<feature type="region of interest" description="Disordered" evidence="9">
    <location>
        <begin position="345"/>
        <end position="373"/>
    </location>
</feature>
<dbReference type="GO" id="GO:0016567">
    <property type="term" value="P:protein ubiquitination"/>
    <property type="evidence" value="ECO:0007669"/>
    <property type="project" value="UniProtKB-ARBA"/>
</dbReference>
<dbReference type="GO" id="GO:0061630">
    <property type="term" value="F:ubiquitin protein ligase activity"/>
    <property type="evidence" value="ECO:0007669"/>
    <property type="project" value="UniProtKB-EC"/>
</dbReference>
<keyword evidence="6" id="KW-0833">Ubl conjugation pathway</keyword>
<dbReference type="STRING" id="61424.A0A2T9YL51"/>
<dbReference type="Proteomes" id="UP000245699">
    <property type="component" value="Unassembled WGS sequence"/>
</dbReference>
<feature type="region of interest" description="Disordered" evidence="9">
    <location>
        <begin position="129"/>
        <end position="152"/>
    </location>
</feature>
<feature type="compositionally biased region" description="Polar residues" evidence="9">
    <location>
        <begin position="204"/>
        <end position="221"/>
    </location>
</feature>
<dbReference type="SUPFAM" id="SSF57850">
    <property type="entry name" value="RING/U-box"/>
    <property type="match status" value="1"/>
</dbReference>
<dbReference type="Gene3D" id="3.30.40.10">
    <property type="entry name" value="Zinc/RING finger domain, C3HC4 (zinc finger)"/>
    <property type="match status" value="1"/>
</dbReference>
<feature type="domain" description="RING-type" evidence="10">
    <location>
        <begin position="468"/>
        <end position="509"/>
    </location>
</feature>
<dbReference type="EMBL" id="MBFT01000337">
    <property type="protein sequence ID" value="PVU93061.1"/>
    <property type="molecule type" value="Genomic_DNA"/>
</dbReference>
<evidence type="ECO:0000259" key="10">
    <source>
        <dbReference type="PROSITE" id="PS50089"/>
    </source>
</evidence>
<dbReference type="SMART" id="SM00184">
    <property type="entry name" value="RING"/>
    <property type="match status" value="1"/>
</dbReference>
<protein>
    <recommendedName>
        <fullName evidence="2">RING-type E3 ubiquitin transferase</fullName>
        <ecNumber evidence="2">2.3.2.27</ecNumber>
    </recommendedName>
</protein>
<evidence type="ECO:0000256" key="7">
    <source>
        <dbReference type="ARBA" id="ARBA00022833"/>
    </source>
</evidence>